<dbReference type="InterPro" id="IPR008603">
    <property type="entry name" value="DCTN4"/>
</dbReference>
<reference evidence="15" key="1">
    <citation type="submission" date="2016-05" db="EMBL/GenBank/DDBJ databases">
        <authorList>
            <person name="Lavstsen T."/>
            <person name="Jespersen J.S."/>
        </authorList>
    </citation>
    <scope>NUCLEOTIDE SEQUENCE [LARGE SCALE GENOMIC DNA]</scope>
</reference>
<evidence type="ECO:0000256" key="2">
    <source>
        <dbReference type="ARBA" id="ARBA00004529"/>
    </source>
</evidence>
<dbReference type="EMBL" id="FLQW01001257">
    <property type="protein sequence ID" value="SBS88671.1"/>
    <property type="molecule type" value="Genomic_DNA"/>
</dbReference>
<dbReference type="GO" id="GO:0001725">
    <property type="term" value="C:stress fiber"/>
    <property type="evidence" value="ECO:0007669"/>
    <property type="project" value="UniProtKB-SubCell"/>
</dbReference>
<dbReference type="EMBL" id="LT594633">
    <property type="protein sequence ID" value="SCO94042.1"/>
    <property type="molecule type" value="Genomic_DNA"/>
</dbReference>
<dbReference type="KEGG" id="pmal:PMUG01_12063900"/>
<evidence type="ECO:0000256" key="13">
    <source>
        <dbReference type="ARBA" id="ARBA00093507"/>
    </source>
</evidence>
<dbReference type="VEuPathDB" id="PlasmoDB:PmUG01_12063900"/>
<comment type="similarity">
    <text evidence="11">Belongs to the dynactin subunit 4 family.</text>
</comment>
<dbReference type="OrthoDB" id="283815at2759"/>
<protein>
    <recommendedName>
        <fullName evidence="12">Dynactin subunit 4</fullName>
    </recommendedName>
</protein>
<dbReference type="GeneID" id="39870628"/>
<evidence type="ECO:0000256" key="10">
    <source>
        <dbReference type="ARBA" id="ARBA00023212"/>
    </source>
</evidence>
<evidence type="ECO:0000256" key="5">
    <source>
        <dbReference type="ARBA" id="ARBA00022499"/>
    </source>
</evidence>
<keyword evidence="8" id="KW-0007">Acetylation</keyword>
<evidence type="ECO:0000256" key="12">
    <source>
        <dbReference type="ARBA" id="ARBA00034864"/>
    </source>
</evidence>
<keyword evidence="18" id="KW-1185">Reference proteome</keyword>
<feature type="compositionally biased region" description="Basic and acidic residues" evidence="14">
    <location>
        <begin position="376"/>
        <end position="385"/>
    </location>
</feature>
<keyword evidence="4" id="KW-0963">Cytoplasm</keyword>
<evidence type="ECO:0000313" key="15">
    <source>
        <dbReference type="EMBL" id="SBS88671.1"/>
    </source>
</evidence>
<dbReference type="Proteomes" id="UP000219813">
    <property type="component" value="Chromosome 12"/>
</dbReference>
<dbReference type="PANTHER" id="PTHR13034">
    <property type="entry name" value="DYNACTIN P62 SUBUNIT"/>
    <property type="match status" value="1"/>
</dbReference>
<keyword evidence="7" id="KW-0832">Ubl conjugation</keyword>
<organism evidence="15 17">
    <name type="scientific">Plasmodium malariae</name>
    <dbReference type="NCBI Taxonomy" id="5858"/>
    <lineage>
        <taxon>Eukaryota</taxon>
        <taxon>Sar</taxon>
        <taxon>Alveolata</taxon>
        <taxon>Apicomplexa</taxon>
        <taxon>Aconoidasida</taxon>
        <taxon>Haemosporida</taxon>
        <taxon>Plasmodiidae</taxon>
        <taxon>Plasmodium</taxon>
        <taxon>Plasmodium (Plasmodium)</taxon>
    </lineage>
</organism>
<evidence type="ECO:0000256" key="7">
    <source>
        <dbReference type="ARBA" id="ARBA00022843"/>
    </source>
</evidence>
<dbReference type="Proteomes" id="UP000078597">
    <property type="component" value="Unassembled WGS sequence"/>
</dbReference>
<keyword evidence="6" id="KW-0597">Phosphoprotein</keyword>
<evidence type="ECO:0000313" key="16">
    <source>
        <dbReference type="EMBL" id="SCO94042.1"/>
    </source>
</evidence>
<dbReference type="AlphaFoldDB" id="A0A1A8WBT8"/>
<evidence type="ECO:0000256" key="14">
    <source>
        <dbReference type="SAM" id="MobiDB-lite"/>
    </source>
</evidence>
<evidence type="ECO:0000256" key="9">
    <source>
        <dbReference type="ARBA" id="ARBA00023054"/>
    </source>
</evidence>
<evidence type="ECO:0000256" key="3">
    <source>
        <dbReference type="ARBA" id="ARBA00004657"/>
    </source>
</evidence>
<evidence type="ECO:0000313" key="18">
    <source>
        <dbReference type="Proteomes" id="UP000219813"/>
    </source>
</evidence>
<comment type="subunit">
    <text evidence="13">Subunit of dynactin, a multiprotein complex part of a tripartite complex with dynein and a adapter, such as BICDL1, BICD2 or HOOK3. The dynactin complex is built around ACTR1A/ACTB filament and consists of an actin-related filament composed of a shoulder domain, a pointed end and a barbed end. Its length is defined by its flexible shoulder domain. The soulder is composed of 2 DCTN1 subunits, 4 DCTN2 and 2 DCTN3. The 4 DCNT2 (via N-terminus) bind the ACTR1A filament and act as molecular rulers to determine the length. The pointed end is important for binding dynein-dynactin cargo adapters. Consists of 4 subunits: ACTR10, DCNT4, DCTN5 and DCTN6. The barbed end is composed of a CAPZA1:CAPZB heterodimers, which binds ACTR1A/ACTB filament and dynactin and stabilizes dynactin. Interacts with ATP7B, but not ATP7A, in a copper-dependent manner. Interacts with ANK2; this interaction is required for localization at costameres. Interacts with N4BP2L1.</text>
</comment>
<name>A0A1A8WBT8_PLAMA</name>
<dbReference type="OMA" id="CTQIYTK"/>
<evidence type="ECO:0000256" key="11">
    <source>
        <dbReference type="ARBA" id="ARBA00034776"/>
    </source>
</evidence>
<dbReference type="PANTHER" id="PTHR13034:SF2">
    <property type="entry name" value="DYNACTIN SUBUNIT 4"/>
    <property type="match status" value="1"/>
</dbReference>
<dbReference type="GO" id="GO:0005869">
    <property type="term" value="C:dynactin complex"/>
    <property type="evidence" value="ECO:0007669"/>
    <property type="project" value="InterPro"/>
</dbReference>
<sequence>MKNKVYILLDDKLFKLKELYFCVICSKIKNEFNLRNEIEYYYCNSCTQIYTKSESAVYSYECLRCFKCPFCFSCLTISQNLFDNSIKSILNIEHAKGSNYADQKDERSELNNVNALNYVKDENYTNDTCSVNSPPLDMCTYGYTIKDNAKKIVCKESNTLNDDSSHDKNSNVLEEERIMNSSFPKFFEKGKNIFYFKCPYCLWSSINTLYNTKLDELIGDMILIEKNCIFKCFFRNILNELIKSNEELKEKKVLKKTALNITMHKIENMSSFNEVHYYKKSNESINNKEKIGEFLGRREEENSSLICKSNIKIDKITLKDILNAEHIKDYEKYRDIFELENEYVKYLDPIAYRSQAGLDENKETWGGNTTQNIDHINGRDKNDNLNRAFKKNDEIEAVEKDETNRISKEVKANKMQEEDEINKTCKENEVNETCKGDHKMGKSKNRDISNLIIHIKNYLSTEHMHDYPYNFYKGISALKPLRTKLLSKNSKRCSTCKQYILKLHNSNLSSSFRLNNNAMKFLPRIYINDFRIIKKEHGVLNFILINPLGVEMNIKIIPKVEYNFLKKLDTNKIPKNCTSKSNSFEFVLDTYDEVIDDLLKNENTAIKTVIRSEYMIIKKQNNMALIIISFNYTDNHVLGKEYYKEEKEPSKINVQNDGNSCNNNCSSKNIFTCNDLSSNNNNDNDAIMDQKTKLNFPLTVECSFSDKSKKVHKLQLNLVFTNNISTKKFHHYSLND</sequence>
<evidence type="ECO:0000256" key="1">
    <source>
        <dbReference type="ARBA" id="ARBA00004300"/>
    </source>
</evidence>
<evidence type="ECO:0000256" key="4">
    <source>
        <dbReference type="ARBA" id="ARBA00022490"/>
    </source>
</evidence>
<reference evidence="16 18" key="3">
    <citation type="submission" date="2016-06" db="EMBL/GenBank/DDBJ databases">
        <authorList>
            <consortium name="Pathogen Informatics"/>
        </authorList>
    </citation>
    <scope>NUCLEOTIDE SEQUENCE [LARGE SCALE GENOMIC DNA]</scope>
</reference>
<evidence type="ECO:0000313" key="17">
    <source>
        <dbReference type="Proteomes" id="UP000078597"/>
    </source>
</evidence>
<feature type="region of interest" description="Disordered" evidence="14">
    <location>
        <begin position="363"/>
        <end position="385"/>
    </location>
</feature>
<dbReference type="GO" id="GO:0005813">
    <property type="term" value="C:centrosome"/>
    <property type="evidence" value="ECO:0007669"/>
    <property type="project" value="UniProtKB-SubCell"/>
</dbReference>
<keyword evidence="9" id="KW-0175">Coiled coil</keyword>
<dbReference type="RefSeq" id="XP_028863318.1">
    <property type="nucleotide sequence ID" value="XM_029006872.1"/>
</dbReference>
<evidence type="ECO:0000256" key="8">
    <source>
        <dbReference type="ARBA" id="ARBA00022990"/>
    </source>
</evidence>
<comment type="subcellular location">
    <subcellularLocation>
        <location evidence="1">Cytoplasm</location>
        <location evidence="1">Cytoskeleton</location>
        <location evidence="1">Microtubule organizing center</location>
        <location evidence="1">Centrosome</location>
    </subcellularLocation>
    <subcellularLocation>
        <location evidence="2">Cytoplasm</location>
        <location evidence="2">Cytoskeleton</location>
        <location evidence="2">Stress fiber</location>
    </subcellularLocation>
    <subcellularLocation>
        <location evidence="3">Cytoplasm</location>
        <location evidence="3">Myofibril</location>
    </subcellularLocation>
</comment>
<reference evidence="17" key="2">
    <citation type="submission" date="2016-05" db="EMBL/GenBank/DDBJ databases">
        <authorList>
            <person name="Naeem Raeece"/>
        </authorList>
    </citation>
    <scope>NUCLEOTIDE SEQUENCE [LARGE SCALE GENOMIC DNA]</scope>
</reference>
<keyword evidence="5" id="KW-1017">Isopeptide bond</keyword>
<proteinExistence type="inferred from homology"/>
<evidence type="ECO:0000256" key="6">
    <source>
        <dbReference type="ARBA" id="ARBA00022553"/>
    </source>
</evidence>
<keyword evidence="10" id="KW-0206">Cytoskeleton</keyword>
<gene>
    <name evidence="16" type="primary">PmUG01_12063900</name>
    <name evidence="15" type="ORF">PMALA_023410</name>
    <name evidence="16" type="ORF">PMUG01_12063900</name>
</gene>
<accession>A0A1A8WBT8</accession>